<evidence type="ECO:0000256" key="10">
    <source>
        <dbReference type="ARBA" id="ARBA00093761"/>
    </source>
</evidence>
<dbReference type="Pfam" id="PF00289">
    <property type="entry name" value="Biotin_carb_N"/>
    <property type="match status" value="1"/>
</dbReference>
<feature type="domain" description="ATP-grasp" evidence="14">
    <location>
        <begin position="120"/>
        <end position="318"/>
    </location>
</feature>
<dbReference type="GO" id="GO:0046872">
    <property type="term" value="F:metal ion binding"/>
    <property type="evidence" value="ECO:0007669"/>
    <property type="project" value="InterPro"/>
</dbReference>
<feature type="domain" description="Biotin carboxylation" evidence="15">
    <location>
        <begin position="1"/>
        <end position="444"/>
    </location>
</feature>
<evidence type="ECO:0000313" key="18">
    <source>
        <dbReference type="Proteomes" id="UP000549343"/>
    </source>
</evidence>
<evidence type="ECO:0000256" key="3">
    <source>
        <dbReference type="ARBA" id="ARBA00022598"/>
    </source>
</evidence>
<evidence type="ECO:0000259" key="14">
    <source>
        <dbReference type="PROSITE" id="PS50975"/>
    </source>
</evidence>
<dbReference type="EMBL" id="BAAAHD010000052">
    <property type="protein sequence ID" value="GAA0581273.1"/>
    <property type="molecule type" value="Genomic_DNA"/>
</dbReference>
<dbReference type="EC" id="6.3.4.14" evidence="2"/>
<dbReference type="SUPFAM" id="SSF56059">
    <property type="entry name" value="Glutathione synthetase ATP-binding domain-like"/>
    <property type="match status" value="1"/>
</dbReference>
<dbReference type="InterPro" id="IPR011764">
    <property type="entry name" value="Biotin_carboxylation_dom"/>
</dbReference>
<gene>
    <name evidence="17" type="ORF">F4557_005576</name>
    <name evidence="16" type="ORF">GCM10009546_49660</name>
</gene>
<dbReference type="PROSITE" id="PS50979">
    <property type="entry name" value="BC"/>
    <property type="match status" value="1"/>
</dbReference>
<dbReference type="Proteomes" id="UP001501427">
    <property type="component" value="Unassembled WGS sequence"/>
</dbReference>
<dbReference type="InterPro" id="IPR005479">
    <property type="entry name" value="CPAse_ATP-bd"/>
</dbReference>
<keyword evidence="4" id="KW-0479">Metal-binding</keyword>
<evidence type="ECO:0000256" key="13">
    <source>
        <dbReference type="PROSITE-ProRule" id="PRU00409"/>
    </source>
</evidence>
<dbReference type="InterPro" id="IPR050856">
    <property type="entry name" value="Biotin_carboxylase_complex"/>
</dbReference>
<organism evidence="17 18">
    <name type="scientific">Actinomadura livida</name>
    <dbReference type="NCBI Taxonomy" id="79909"/>
    <lineage>
        <taxon>Bacteria</taxon>
        <taxon>Bacillati</taxon>
        <taxon>Actinomycetota</taxon>
        <taxon>Actinomycetes</taxon>
        <taxon>Streptosporangiales</taxon>
        <taxon>Thermomonosporaceae</taxon>
        <taxon>Actinomadura</taxon>
    </lineage>
</organism>
<dbReference type="InterPro" id="IPR011761">
    <property type="entry name" value="ATP-grasp"/>
</dbReference>
<evidence type="ECO:0000256" key="4">
    <source>
        <dbReference type="ARBA" id="ARBA00022723"/>
    </source>
</evidence>
<evidence type="ECO:0000313" key="17">
    <source>
        <dbReference type="EMBL" id="MBB4777158.1"/>
    </source>
</evidence>
<dbReference type="GO" id="GO:0004075">
    <property type="term" value="F:biotin carboxylase activity"/>
    <property type="evidence" value="ECO:0007669"/>
    <property type="project" value="UniProtKB-EC"/>
</dbReference>
<name>A0A7W7MZT5_9ACTN</name>
<keyword evidence="5 13" id="KW-0547">Nucleotide-binding</keyword>
<evidence type="ECO:0000256" key="12">
    <source>
        <dbReference type="ARBA" id="ARBA00093796"/>
    </source>
</evidence>
<dbReference type="RefSeq" id="WP_184887429.1">
    <property type="nucleotide sequence ID" value="NZ_BAAAHD010000052.1"/>
</dbReference>
<reference evidence="16" key="1">
    <citation type="journal article" date="2014" name="Int. J. Syst. Evol. Microbiol.">
        <title>Complete genome of a new Firmicutes species belonging to the dominant human colonic microbiota ('Ruminococcus bicirculans') reveals two chromosomes and a selective capacity to utilize plant glucans.</title>
        <authorList>
            <consortium name="NISC Comparative Sequencing Program"/>
            <person name="Wegmann U."/>
            <person name="Louis P."/>
            <person name="Goesmann A."/>
            <person name="Henrissat B."/>
            <person name="Duncan S.H."/>
            <person name="Flint H.J."/>
        </authorList>
    </citation>
    <scope>NUCLEOTIDE SEQUENCE</scope>
    <source>
        <strain evidence="16">JCM 10667</strain>
    </source>
</reference>
<reference evidence="16" key="4">
    <citation type="submission" date="2023-12" db="EMBL/GenBank/DDBJ databases">
        <authorList>
            <person name="Sun Q."/>
            <person name="Inoue M."/>
        </authorList>
    </citation>
    <scope>NUCLEOTIDE SEQUENCE</scope>
    <source>
        <strain evidence="16">JCM 10667</strain>
    </source>
</reference>
<proteinExistence type="inferred from homology"/>
<dbReference type="PANTHER" id="PTHR18866:SF33">
    <property type="entry name" value="METHYLCROTONOYL-COA CARBOXYLASE SUBUNIT ALPHA, MITOCHONDRIAL-RELATED"/>
    <property type="match status" value="1"/>
</dbReference>
<dbReference type="InterPro" id="IPR005482">
    <property type="entry name" value="Biotin_COase_C"/>
</dbReference>
<keyword evidence="3 17" id="KW-0436">Ligase</keyword>
<keyword evidence="6" id="KW-0093">Biotin biosynthesis</keyword>
<dbReference type="Gene3D" id="3.30.470.20">
    <property type="entry name" value="ATP-grasp fold, B domain"/>
    <property type="match status" value="1"/>
</dbReference>
<evidence type="ECO:0000256" key="6">
    <source>
        <dbReference type="ARBA" id="ARBA00022756"/>
    </source>
</evidence>
<evidence type="ECO:0000256" key="1">
    <source>
        <dbReference type="ARBA" id="ARBA00001915"/>
    </source>
</evidence>
<dbReference type="PROSITE" id="PS50975">
    <property type="entry name" value="ATP_GRASP"/>
    <property type="match status" value="1"/>
</dbReference>
<dbReference type="Proteomes" id="UP000549343">
    <property type="component" value="Unassembled WGS sequence"/>
</dbReference>
<sequence>MFESVLVANRGEIAGRIIHTARAMGIKAIAVYSDADADLPFVAEADEAVLIGPADPARSYLNVPAVLEAARRTNAQAVHPGYGFLAESAAFARAVTDHGRVWVGPPPLVIARMSDKINARNLMKEAGVPVAPGVWEPVPDADTAVGEAERIGYPVLVKPAAGAGGVGMAAARDEAALRTAYEAARSSAARLFGQDDILLERFIDGARHVEVQILGLNDGTVVTLGDRDCSVQRRYQKVVEEAPSPGVGPELRERMLAAAVRAGEAVGYRGAGTVEFLVDPAAQEFFFLELSTRLQVEHAVTELVTGIDLVEWQFRIAAGEPGPSAVPAPRGHAVEFRVYAEDPRRFLPVPGTIKVWEEPVGDGIRIDAGYVEGDTVTPHYAMLLAKLCVHGHDREHALSKARAALDAFCIEGLPTNLPFLRELLDRPEFAGGAYDTGLVARMRGAAPVDAAYCDRCGEPAAARDHGPCREARRMEPPRYCPHCRRRLVVQVTPLGWTARCSEHGDLEPDPAR</sequence>
<comment type="cofactor">
    <cofactor evidence="1">
        <name>iron-sulfur cluster</name>
        <dbReference type="ChEBI" id="CHEBI:30408"/>
    </cofactor>
</comment>
<dbReference type="PROSITE" id="PS00866">
    <property type="entry name" value="CPSASE_1"/>
    <property type="match status" value="1"/>
</dbReference>
<evidence type="ECO:0000256" key="8">
    <source>
        <dbReference type="ARBA" id="ARBA00023004"/>
    </source>
</evidence>
<keyword evidence="19" id="KW-1185">Reference proteome</keyword>
<dbReference type="SUPFAM" id="SSF52440">
    <property type="entry name" value="PreATP-grasp domain"/>
    <property type="match status" value="1"/>
</dbReference>
<keyword evidence="7 13" id="KW-0067">ATP-binding</keyword>
<evidence type="ECO:0000259" key="15">
    <source>
        <dbReference type="PROSITE" id="PS50979"/>
    </source>
</evidence>
<reference evidence="17 18" key="3">
    <citation type="submission" date="2020-08" db="EMBL/GenBank/DDBJ databases">
        <title>Sequencing the genomes of 1000 actinobacteria strains.</title>
        <authorList>
            <person name="Klenk H.-P."/>
        </authorList>
    </citation>
    <scope>NUCLEOTIDE SEQUENCE [LARGE SCALE GENOMIC DNA]</scope>
    <source>
        <strain evidence="17 18">DSM 44772</strain>
    </source>
</reference>
<dbReference type="Pfam" id="PF26519">
    <property type="entry name" value="BsaP"/>
    <property type="match status" value="1"/>
</dbReference>
<keyword evidence="9" id="KW-0092">Biotin</keyword>
<evidence type="ECO:0000256" key="11">
    <source>
        <dbReference type="ARBA" id="ARBA00093780"/>
    </source>
</evidence>
<comment type="function">
    <text evidence="10">Required for the activity of the biotin synthase BioB.</text>
</comment>
<dbReference type="EMBL" id="JACHMV010000001">
    <property type="protein sequence ID" value="MBB4777158.1"/>
    <property type="molecule type" value="Genomic_DNA"/>
</dbReference>
<dbReference type="InterPro" id="IPR005481">
    <property type="entry name" value="BC-like_N"/>
</dbReference>
<dbReference type="AlphaFoldDB" id="A0A7W7MZT5"/>
<dbReference type="Pfam" id="PF02785">
    <property type="entry name" value="Biotin_carb_C"/>
    <property type="match status" value="1"/>
</dbReference>
<evidence type="ECO:0000256" key="5">
    <source>
        <dbReference type="ARBA" id="ARBA00022741"/>
    </source>
</evidence>
<evidence type="ECO:0000313" key="19">
    <source>
        <dbReference type="Proteomes" id="UP001501427"/>
    </source>
</evidence>
<comment type="caution">
    <text evidence="17">The sequence shown here is derived from an EMBL/GenBank/DDBJ whole genome shotgun (WGS) entry which is preliminary data.</text>
</comment>
<dbReference type="InterPro" id="IPR058605">
    <property type="entry name" value="BsaP_C"/>
</dbReference>
<dbReference type="SUPFAM" id="SSF51246">
    <property type="entry name" value="Rudiment single hybrid motif"/>
    <property type="match status" value="1"/>
</dbReference>
<dbReference type="PANTHER" id="PTHR18866">
    <property type="entry name" value="CARBOXYLASE:PYRUVATE/ACETYL-COA/PROPIONYL-COA CARBOXYLASE"/>
    <property type="match status" value="1"/>
</dbReference>
<comment type="similarity">
    <text evidence="11">Belongs to the BsaP family.</text>
</comment>
<accession>A0A7W7MZT5</accession>
<dbReference type="FunFam" id="3.40.50.20:FF:000010">
    <property type="entry name" value="Propionyl-CoA carboxylase subunit alpha"/>
    <property type="match status" value="1"/>
</dbReference>
<evidence type="ECO:0000313" key="16">
    <source>
        <dbReference type="EMBL" id="GAA0581273.1"/>
    </source>
</evidence>
<dbReference type="InterPro" id="IPR011054">
    <property type="entry name" value="Rudment_hybrid_motif"/>
</dbReference>
<reference evidence="19" key="2">
    <citation type="journal article" date="2019" name="Int. J. Syst. Evol. Microbiol.">
        <title>The Global Catalogue of Microorganisms (GCM) 10K type strain sequencing project: providing services to taxonomists for standard genome sequencing and annotation.</title>
        <authorList>
            <consortium name="The Broad Institute Genomics Platform"/>
            <consortium name="The Broad Institute Genome Sequencing Center for Infectious Disease"/>
            <person name="Wu L."/>
            <person name="Ma J."/>
        </authorList>
    </citation>
    <scope>NUCLEOTIDE SEQUENCE [LARGE SCALE GENOMIC DNA]</scope>
    <source>
        <strain evidence="19">JCM 10667</strain>
    </source>
</reference>
<dbReference type="GO" id="GO:0005524">
    <property type="term" value="F:ATP binding"/>
    <property type="evidence" value="ECO:0007669"/>
    <property type="project" value="UniProtKB-UniRule"/>
</dbReference>
<evidence type="ECO:0000256" key="7">
    <source>
        <dbReference type="ARBA" id="ARBA00022840"/>
    </source>
</evidence>
<keyword evidence="8" id="KW-0408">Iron</keyword>
<evidence type="ECO:0000256" key="2">
    <source>
        <dbReference type="ARBA" id="ARBA00013263"/>
    </source>
</evidence>
<protein>
    <recommendedName>
        <fullName evidence="12">Biotin synthase auxiliary protein</fullName>
        <ecNumber evidence="2">6.3.4.14</ecNumber>
    </recommendedName>
</protein>
<dbReference type="Pfam" id="PF02786">
    <property type="entry name" value="CPSase_L_D2"/>
    <property type="match status" value="1"/>
</dbReference>
<dbReference type="SMART" id="SM00878">
    <property type="entry name" value="Biotin_carb_C"/>
    <property type="match status" value="1"/>
</dbReference>
<evidence type="ECO:0000256" key="9">
    <source>
        <dbReference type="ARBA" id="ARBA00023267"/>
    </source>
</evidence>
<dbReference type="InterPro" id="IPR016185">
    <property type="entry name" value="PreATP-grasp_dom_sf"/>
</dbReference>